<dbReference type="InterPro" id="IPR008271">
    <property type="entry name" value="Ser/Thr_kinase_AS"/>
</dbReference>
<evidence type="ECO:0000256" key="3">
    <source>
        <dbReference type="ARBA" id="ARBA00022679"/>
    </source>
</evidence>
<evidence type="ECO:0000259" key="11">
    <source>
        <dbReference type="PROSITE" id="PS50011"/>
    </source>
</evidence>
<evidence type="ECO:0000256" key="9">
    <source>
        <dbReference type="PROSITE-ProRule" id="PRU10141"/>
    </source>
</evidence>
<keyword evidence="6 9" id="KW-0067">ATP-binding</keyword>
<feature type="domain" description="Protein kinase" evidence="11">
    <location>
        <begin position="51"/>
        <end position="389"/>
    </location>
</feature>
<dbReference type="InterPro" id="IPR011009">
    <property type="entry name" value="Kinase-like_dom_sf"/>
</dbReference>
<dbReference type="GO" id="GO:0005524">
    <property type="term" value="F:ATP binding"/>
    <property type="evidence" value="ECO:0007669"/>
    <property type="project" value="UniProtKB-UniRule"/>
</dbReference>
<accession>A0A9P5TPP5</accession>
<comment type="similarity">
    <text evidence="10">Belongs to the protein kinase superfamily.</text>
</comment>
<dbReference type="SMART" id="SM00220">
    <property type="entry name" value="S_TKc"/>
    <property type="match status" value="1"/>
</dbReference>
<dbReference type="PROSITE" id="PS00107">
    <property type="entry name" value="PROTEIN_KINASE_ATP"/>
    <property type="match status" value="1"/>
</dbReference>
<dbReference type="PANTHER" id="PTHR47634:SF9">
    <property type="entry name" value="PROTEIN KINASE DOMAIN-CONTAINING PROTEIN-RELATED"/>
    <property type="match status" value="1"/>
</dbReference>
<protein>
    <recommendedName>
        <fullName evidence="1">non-specific serine/threonine protein kinase</fullName>
        <ecNumber evidence="1">2.7.11.1</ecNumber>
    </recommendedName>
</protein>
<dbReference type="GO" id="GO:0005737">
    <property type="term" value="C:cytoplasm"/>
    <property type="evidence" value="ECO:0007669"/>
    <property type="project" value="TreeGrafter"/>
</dbReference>
<dbReference type="Proteomes" id="UP000724874">
    <property type="component" value="Unassembled WGS sequence"/>
</dbReference>
<dbReference type="Pfam" id="PF00069">
    <property type="entry name" value="Pkinase"/>
    <property type="match status" value="1"/>
</dbReference>
<evidence type="ECO:0000256" key="7">
    <source>
        <dbReference type="ARBA" id="ARBA00047899"/>
    </source>
</evidence>
<dbReference type="GO" id="GO:0004674">
    <property type="term" value="F:protein serine/threonine kinase activity"/>
    <property type="evidence" value="ECO:0007669"/>
    <property type="project" value="UniProtKB-KW"/>
</dbReference>
<evidence type="ECO:0000256" key="2">
    <source>
        <dbReference type="ARBA" id="ARBA00022527"/>
    </source>
</evidence>
<dbReference type="PANTHER" id="PTHR47634">
    <property type="entry name" value="PROTEIN KINASE DOMAIN-CONTAINING PROTEIN-RELATED"/>
    <property type="match status" value="1"/>
</dbReference>
<dbReference type="GO" id="GO:0005634">
    <property type="term" value="C:nucleus"/>
    <property type="evidence" value="ECO:0007669"/>
    <property type="project" value="TreeGrafter"/>
</dbReference>
<evidence type="ECO:0000256" key="4">
    <source>
        <dbReference type="ARBA" id="ARBA00022741"/>
    </source>
</evidence>
<dbReference type="InterPro" id="IPR000719">
    <property type="entry name" value="Prot_kinase_dom"/>
</dbReference>
<organism evidence="12 13">
    <name type="scientific">Gymnopilus junonius</name>
    <name type="common">Spectacular rustgill mushroom</name>
    <name type="synonym">Gymnopilus spectabilis subsp. junonius</name>
    <dbReference type="NCBI Taxonomy" id="109634"/>
    <lineage>
        <taxon>Eukaryota</taxon>
        <taxon>Fungi</taxon>
        <taxon>Dikarya</taxon>
        <taxon>Basidiomycota</taxon>
        <taxon>Agaricomycotina</taxon>
        <taxon>Agaricomycetes</taxon>
        <taxon>Agaricomycetidae</taxon>
        <taxon>Agaricales</taxon>
        <taxon>Agaricineae</taxon>
        <taxon>Hymenogastraceae</taxon>
        <taxon>Gymnopilus</taxon>
    </lineage>
</organism>
<keyword evidence="5 12" id="KW-0418">Kinase</keyword>
<dbReference type="SUPFAM" id="SSF56112">
    <property type="entry name" value="Protein kinase-like (PK-like)"/>
    <property type="match status" value="1"/>
</dbReference>
<keyword evidence="13" id="KW-1185">Reference proteome</keyword>
<keyword evidence="2 10" id="KW-0723">Serine/threonine-protein kinase</keyword>
<evidence type="ECO:0000313" key="13">
    <source>
        <dbReference type="Proteomes" id="UP000724874"/>
    </source>
</evidence>
<dbReference type="GO" id="GO:0050684">
    <property type="term" value="P:regulation of mRNA processing"/>
    <property type="evidence" value="ECO:0007669"/>
    <property type="project" value="TreeGrafter"/>
</dbReference>
<evidence type="ECO:0000313" key="12">
    <source>
        <dbReference type="EMBL" id="KAF8903653.1"/>
    </source>
</evidence>
<dbReference type="OrthoDB" id="5979581at2759"/>
<comment type="catalytic activity">
    <reaction evidence="7">
        <text>L-threonyl-[protein] + ATP = O-phospho-L-threonyl-[protein] + ADP + H(+)</text>
        <dbReference type="Rhea" id="RHEA:46608"/>
        <dbReference type="Rhea" id="RHEA-COMP:11060"/>
        <dbReference type="Rhea" id="RHEA-COMP:11605"/>
        <dbReference type="ChEBI" id="CHEBI:15378"/>
        <dbReference type="ChEBI" id="CHEBI:30013"/>
        <dbReference type="ChEBI" id="CHEBI:30616"/>
        <dbReference type="ChEBI" id="CHEBI:61977"/>
        <dbReference type="ChEBI" id="CHEBI:456216"/>
        <dbReference type="EC" id="2.7.11.1"/>
    </reaction>
</comment>
<dbReference type="GO" id="GO:0000245">
    <property type="term" value="P:spliceosomal complex assembly"/>
    <property type="evidence" value="ECO:0007669"/>
    <property type="project" value="TreeGrafter"/>
</dbReference>
<evidence type="ECO:0000256" key="5">
    <source>
        <dbReference type="ARBA" id="ARBA00022777"/>
    </source>
</evidence>
<comment type="caution">
    <text evidence="12">The sequence shown here is derived from an EMBL/GenBank/DDBJ whole genome shotgun (WGS) entry which is preliminary data.</text>
</comment>
<evidence type="ECO:0000256" key="10">
    <source>
        <dbReference type="RuleBase" id="RU000304"/>
    </source>
</evidence>
<keyword evidence="3" id="KW-0808">Transferase</keyword>
<comment type="catalytic activity">
    <reaction evidence="8">
        <text>L-seryl-[protein] + ATP = O-phospho-L-seryl-[protein] + ADP + H(+)</text>
        <dbReference type="Rhea" id="RHEA:17989"/>
        <dbReference type="Rhea" id="RHEA-COMP:9863"/>
        <dbReference type="Rhea" id="RHEA-COMP:11604"/>
        <dbReference type="ChEBI" id="CHEBI:15378"/>
        <dbReference type="ChEBI" id="CHEBI:29999"/>
        <dbReference type="ChEBI" id="CHEBI:30616"/>
        <dbReference type="ChEBI" id="CHEBI:83421"/>
        <dbReference type="ChEBI" id="CHEBI:456216"/>
        <dbReference type="EC" id="2.7.11.1"/>
    </reaction>
</comment>
<dbReference type="EC" id="2.7.11.1" evidence="1"/>
<evidence type="ECO:0000256" key="1">
    <source>
        <dbReference type="ARBA" id="ARBA00012513"/>
    </source>
</evidence>
<dbReference type="EMBL" id="JADNYJ010000029">
    <property type="protein sequence ID" value="KAF8903653.1"/>
    <property type="molecule type" value="Genomic_DNA"/>
</dbReference>
<dbReference type="InterPro" id="IPR017441">
    <property type="entry name" value="Protein_kinase_ATP_BS"/>
</dbReference>
<dbReference type="PROSITE" id="PS50011">
    <property type="entry name" value="PROTEIN_KINASE_DOM"/>
    <property type="match status" value="1"/>
</dbReference>
<gene>
    <name evidence="12" type="ORF">CPB84DRAFT_1814578</name>
</gene>
<dbReference type="PROSITE" id="PS00108">
    <property type="entry name" value="PROTEIN_KINASE_ST"/>
    <property type="match status" value="1"/>
</dbReference>
<name>A0A9P5TPP5_GYMJU</name>
<dbReference type="InterPro" id="IPR051334">
    <property type="entry name" value="SRPK"/>
</dbReference>
<sequence>MMNLLRTVTNTFVRKSTICPARSTSTLSITVPLSLRKRSEPQHRYEPGGYHSVIGKLGWGQYSTVWLVQDTHNEKLVAMKILVGDMDIPDKKGDWDELGILKILRDTNPQSPGYHHVCRLLDDFTLKGPNGNHTCLVLEAMGLSVLDVYHVLRGPMPLPLLKRVSKHLLSALSYLHDECGIIHTDIKGDNILMTGKPLEEGQADLELDEEYLMSTEFKLSDFGAANKMSNRFAQMIQPESLRAPEVIIGAEWDTKADIWNLGCIIYEFARGTKLFDPHWDNENSGMNPPQMHLSQIEGLCGAFPTDFLRRGKKSELYFDDQGQHHLLYSFSCSLLKGAGRYSITIEDLLSRAGHSPEENSEIADFLYFMLIINPKERLSASLLLEHPWLSNVE</sequence>
<evidence type="ECO:0000256" key="6">
    <source>
        <dbReference type="ARBA" id="ARBA00022840"/>
    </source>
</evidence>
<reference evidence="12" key="1">
    <citation type="submission" date="2020-11" db="EMBL/GenBank/DDBJ databases">
        <authorList>
            <consortium name="DOE Joint Genome Institute"/>
            <person name="Ahrendt S."/>
            <person name="Riley R."/>
            <person name="Andreopoulos W."/>
            <person name="LaButti K."/>
            <person name="Pangilinan J."/>
            <person name="Ruiz-duenas F.J."/>
            <person name="Barrasa J.M."/>
            <person name="Sanchez-Garcia M."/>
            <person name="Camarero S."/>
            <person name="Miyauchi S."/>
            <person name="Serrano A."/>
            <person name="Linde D."/>
            <person name="Babiker R."/>
            <person name="Drula E."/>
            <person name="Ayuso-Fernandez I."/>
            <person name="Pacheco R."/>
            <person name="Padilla G."/>
            <person name="Ferreira P."/>
            <person name="Barriuso J."/>
            <person name="Kellner H."/>
            <person name="Castanera R."/>
            <person name="Alfaro M."/>
            <person name="Ramirez L."/>
            <person name="Pisabarro A.G."/>
            <person name="Kuo A."/>
            <person name="Tritt A."/>
            <person name="Lipzen A."/>
            <person name="He G."/>
            <person name="Yan M."/>
            <person name="Ng V."/>
            <person name="Cullen D."/>
            <person name="Martin F."/>
            <person name="Rosso M.-N."/>
            <person name="Henrissat B."/>
            <person name="Hibbett D."/>
            <person name="Martinez A.T."/>
            <person name="Grigoriev I.V."/>
        </authorList>
    </citation>
    <scope>NUCLEOTIDE SEQUENCE</scope>
    <source>
        <strain evidence="12">AH 44721</strain>
    </source>
</reference>
<keyword evidence="4 9" id="KW-0547">Nucleotide-binding</keyword>
<evidence type="ECO:0000256" key="8">
    <source>
        <dbReference type="ARBA" id="ARBA00048679"/>
    </source>
</evidence>
<dbReference type="Gene3D" id="1.10.510.10">
    <property type="entry name" value="Transferase(Phosphotransferase) domain 1"/>
    <property type="match status" value="1"/>
</dbReference>
<feature type="binding site" evidence="9">
    <location>
        <position position="80"/>
    </location>
    <ligand>
        <name>ATP</name>
        <dbReference type="ChEBI" id="CHEBI:30616"/>
    </ligand>
</feature>
<dbReference type="AlphaFoldDB" id="A0A9P5TPP5"/>
<proteinExistence type="inferred from homology"/>
<dbReference type="Gene3D" id="3.30.200.20">
    <property type="entry name" value="Phosphorylase Kinase, domain 1"/>
    <property type="match status" value="1"/>
</dbReference>